<accession>A0AAN3TAE7</accession>
<evidence type="ECO:0000313" key="3">
    <source>
        <dbReference type="Proteomes" id="UP000854059"/>
    </source>
</evidence>
<keyword evidence="1" id="KW-1133">Transmembrane helix</keyword>
<dbReference type="Proteomes" id="UP000854059">
    <property type="component" value="Unassembled WGS sequence"/>
</dbReference>
<feature type="transmembrane region" description="Helical" evidence="1">
    <location>
        <begin position="38"/>
        <end position="57"/>
    </location>
</feature>
<dbReference type="EMBL" id="AAVTXU010000264">
    <property type="protein sequence ID" value="EGE1991092.1"/>
    <property type="molecule type" value="Genomic_DNA"/>
</dbReference>
<comment type="caution">
    <text evidence="2">The sequence shown here is derived from an EMBL/GenBank/DDBJ whole genome shotgun (WGS) entry which is preliminary data.</text>
</comment>
<sequence>MLSNVCYFFFCCFLYFVVWINNCSDPVIIFIAKSMASPVLISWITVFEGFLLIICSCNSPDEY</sequence>
<feature type="transmembrane region" description="Helical" evidence="1">
    <location>
        <begin position="7"/>
        <end position="32"/>
    </location>
</feature>
<keyword evidence="1" id="KW-0472">Membrane</keyword>
<dbReference type="AlphaFoldDB" id="A0AAN3TAE7"/>
<proteinExistence type="predicted"/>
<reference evidence="2" key="1">
    <citation type="submission" date="2018-05" db="EMBL/GenBank/DDBJ databases">
        <authorList>
            <person name="Ashton P.M."/>
            <person name="Dallman T."/>
            <person name="Nair S."/>
            <person name="De Pinna E."/>
            <person name="Peters T."/>
            <person name="Grant K."/>
        </authorList>
    </citation>
    <scope>NUCLEOTIDE SEQUENCE</scope>
    <source>
        <strain evidence="2">412057</strain>
    </source>
</reference>
<evidence type="ECO:0000256" key="1">
    <source>
        <dbReference type="SAM" id="Phobius"/>
    </source>
</evidence>
<organism evidence="2 3">
    <name type="scientific">Escherichia coli</name>
    <dbReference type="NCBI Taxonomy" id="562"/>
    <lineage>
        <taxon>Bacteria</taxon>
        <taxon>Pseudomonadati</taxon>
        <taxon>Pseudomonadota</taxon>
        <taxon>Gammaproteobacteria</taxon>
        <taxon>Enterobacterales</taxon>
        <taxon>Enterobacteriaceae</taxon>
        <taxon>Escherichia</taxon>
    </lineage>
</organism>
<keyword evidence="1" id="KW-0812">Transmembrane</keyword>
<gene>
    <name evidence="2" type="ORF">DL968_26925</name>
</gene>
<protein>
    <submittedName>
        <fullName evidence="2">Uncharacterized protein</fullName>
    </submittedName>
</protein>
<evidence type="ECO:0000313" key="2">
    <source>
        <dbReference type="EMBL" id="EGE1991092.1"/>
    </source>
</evidence>
<name>A0AAN3TAE7_ECOLX</name>